<keyword evidence="1" id="KW-0732">Signal</keyword>
<dbReference type="Proteomes" id="UP000294830">
    <property type="component" value="Unassembled WGS sequence"/>
</dbReference>
<keyword evidence="4" id="KW-1185">Reference proteome</keyword>
<dbReference type="OrthoDB" id="6014523at2"/>
<proteinExistence type="predicted"/>
<comment type="caution">
    <text evidence="3">The sequence shown here is derived from an EMBL/GenBank/DDBJ whole genome shotgun (WGS) entry which is preliminary data.</text>
</comment>
<feature type="chain" id="PRO_5020311617" evidence="1">
    <location>
        <begin position="24"/>
        <end position="443"/>
    </location>
</feature>
<evidence type="ECO:0000259" key="2">
    <source>
        <dbReference type="Pfam" id="PF16871"/>
    </source>
</evidence>
<evidence type="ECO:0000256" key="1">
    <source>
        <dbReference type="SAM" id="SignalP"/>
    </source>
</evidence>
<dbReference type="PROSITE" id="PS51257">
    <property type="entry name" value="PROKAR_LIPOPROTEIN"/>
    <property type="match status" value="1"/>
</dbReference>
<sequence>MSIKSIHLGLLLCLQALSGCSSSAQKSELERMSFTQYIPTAGNAYCTENRAGATVGKNGIAEWTDGSTISIYFKAGSTGKLDIGLRGYAPSGTSVVTLSVAGKSFDATFSSATSSTVAVGSVEVAQPGYIRIDLKGKSKTGESYACIDALALGNVASQGTLTYVSSPDFFYWGRRGPSVHMSYTLPAGQQEFFYNEVTVPAGQDVEGSYYMANGFGQGYFGIQVNSATERRVLFSVWSPFTTDDPNAIPENHKIVLLKKGDGVKTGEFGNEGSGGQSYLVFPWKADLTYRFLTRIRPTQNDQWGQACTEYTAYFFDAAAQRWMLIASWKRPSTSTYYTSPYSFLENFNPAQGYITRKVYFGNQWARDASGVWREIPSAKFTCDETGRKGGRVDFAGGSEGNRFFLKSFGFFNEMVPPDRPFTRTANGGNPPITEQELQAILAL</sequence>
<gene>
    <name evidence="3" type="ORF">CLV25_10424</name>
</gene>
<dbReference type="InterPro" id="IPR021862">
    <property type="entry name" value="DUF3472"/>
</dbReference>
<dbReference type="InterPro" id="IPR031712">
    <property type="entry name" value="DUF5077"/>
</dbReference>
<name>A0A4R2EMN0_9BACT</name>
<dbReference type="Pfam" id="PF16871">
    <property type="entry name" value="DUF5077"/>
    <property type="match status" value="1"/>
</dbReference>
<feature type="signal peptide" evidence="1">
    <location>
        <begin position="1"/>
        <end position="23"/>
    </location>
</feature>
<protein>
    <submittedName>
        <fullName evidence="3">Uncharacterized protein DUF5077</fullName>
    </submittedName>
</protein>
<dbReference type="RefSeq" id="WP_131838636.1">
    <property type="nucleotide sequence ID" value="NZ_SLWB01000004.1"/>
</dbReference>
<evidence type="ECO:0000313" key="4">
    <source>
        <dbReference type="Proteomes" id="UP000294830"/>
    </source>
</evidence>
<feature type="domain" description="DUF5077" evidence="2">
    <location>
        <begin position="38"/>
        <end position="155"/>
    </location>
</feature>
<dbReference type="Pfam" id="PF11958">
    <property type="entry name" value="DUF3472"/>
    <property type="match status" value="1"/>
</dbReference>
<reference evidence="3 4" key="1">
    <citation type="submission" date="2019-03" db="EMBL/GenBank/DDBJ databases">
        <title>Genomic Encyclopedia of Archaeal and Bacterial Type Strains, Phase II (KMG-II): from individual species to whole genera.</title>
        <authorList>
            <person name="Goeker M."/>
        </authorList>
    </citation>
    <scope>NUCLEOTIDE SEQUENCE [LARGE SCALE GENOMIC DNA]</scope>
    <source>
        <strain evidence="3 4">RL-C</strain>
    </source>
</reference>
<evidence type="ECO:0000313" key="3">
    <source>
        <dbReference type="EMBL" id="TCN70073.1"/>
    </source>
</evidence>
<dbReference type="AlphaFoldDB" id="A0A4R2EMN0"/>
<dbReference type="EMBL" id="SLWB01000004">
    <property type="protein sequence ID" value="TCN70073.1"/>
    <property type="molecule type" value="Genomic_DNA"/>
</dbReference>
<accession>A0A4R2EMN0</accession>
<organism evidence="3 4">
    <name type="scientific">Acetobacteroides hydrogenigenes</name>
    <dbReference type="NCBI Taxonomy" id="979970"/>
    <lineage>
        <taxon>Bacteria</taxon>
        <taxon>Pseudomonadati</taxon>
        <taxon>Bacteroidota</taxon>
        <taxon>Bacteroidia</taxon>
        <taxon>Bacteroidales</taxon>
        <taxon>Rikenellaceae</taxon>
        <taxon>Acetobacteroides</taxon>
    </lineage>
</organism>